<evidence type="ECO:0000256" key="8">
    <source>
        <dbReference type="SAM" id="MobiDB-lite"/>
    </source>
</evidence>
<keyword evidence="5" id="KW-0804">Transcription</keyword>
<dbReference type="PANTHER" id="PTHR32467:SF172">
    <property type="entry name" value="OS09G0423800 PROTEIN"/>
    <property type="match status" value="1"/>
</dbReference>
<evidence type="ECO:0000313" key="11">
    <source>
        <dbReference type="EMBL" id="KAG6473302.1"/>
    </source>
</evidence>
<dbReference type="FunFam" id="3.30.730.10:FF:000002">
    <property type="entry name" value="AP2-like ethylene-responsive transcription factor"/>
    <property type="match status" value="1"/>
</dbReference>
<dbReference type="CDD" id="cd00018">
    <property type="entry name" value="AP2"/>
    <property type="match status" value="1"/>
</dbReference>
<evidence type="ECO:0000256" key="2">
    <source>
        <dbReference type="ARBA" id="ARBA00022737"/>
    </source>
</evidence>
<keyword evidence="4" id="KW-0238">DNA-binding</keyword>
<evidence type="ECO:0000256" key="9">
    <source>
        <dbReference type="SAM" id="SignalP"/>
    </source>
</evidence>
<feature type="compositionally biased region" description="Low complexity" evidence="8">
    <location>
        <begin position="236"/>
        <end position="250"/>
    </location>
</feature>
<accession>A0A8J5C697</accession>
<evidence type="ECO:0000259" key="10">
    <source>
        <dbReference type="PROSITE" id="PS51032"/>
    </source>
</evidence>
<protein>
    <recommendedName>
        <fullName evidence="10">AP2/ERF domain-containing protein</fullName>
    </recommendedName>
</protein>
<name>A0A8J5C697_ZINOF</name>
<feature type="signal peptide" evidence="9">
    <location>
        <begin position="1"/>
        <end position="19"/>
    </location>
</feature>
<dbReference type="PANTHER" id="PTHR32467">
    <property type="entry name" value="AP2-LIKE ETHYLENE-RESPONSIVE TRANSCRIPTION FACTOR"/>
    <property type="match status" value="1"/>
</dbReference>
<dbReference type="AlphaFoldDB" id="A0A8J5C697"/>
<comment type="similarity">
    <text evidence="7">Belongs to the AP2/ERF transcription factor family. AP2 subfamily.</text>
</comment>
<dbReference type="EMBL" id="JACMSC010000019">
    <property type="protein sequence ID" value="KAG6473302.1"/>
    <property type="molecule type" value="Genomic_DNA"/>
</dbReference>
<organism evidence="11 12">
    <name type="scientific">Zingiber officinale</name>
    <name type="common">Ginger</name>
    <name type="synonym">Amomum zingiber</name>
    <dbReference type="NCBI Taxonomy" id="94328"/>
    <lineage>
        <taxon>Eukaryota</taxon>
        <taxon>Viridiplantae</taxon>
        <taxon>Streptophyta</taxon>
        <taxon>Embryophyta</taxon>
        <taxon>Tracheophyta</taxon>
        <taxon>Spermatophyta</taxon>
        <taxon>Magnoliopsida</taxon>
        <taxon>Liliopsida</taxon>
        <taxon>Zingiberales</taxon>
        <taxon>Zingiberaceae</taxon>
        <taxon>Zingiber</taxon>
    </lineage>
</organism>
<dbReference type="GO" id="GO:0003677">
    <property type="term" value="F:DNA binding"/>
    <property type="evidence" value="ECO:0007669"/>
    <property type="project" value="UniProtKB-KW"/>
</dbReference>
<keyword evidence="3" id="KW-0805">Transcription regulation</keyword>
<keyword evidence="9" id="KW-0732">Signal</keyword>
<reference evidence="11 12" key="1">
    <citation type="submission" date="2020-08" db="EMBL/GenBank/DDBJ databases">
        <title>Plant Genome Project.</title>
        <authorList>
            <person name="Zhang R.-G."/>
        </authorList>
    </citation>
    <scope>NUCLEOTIDE SEQUENCE [LARGE SCALE GENOMIC DNA]</scope>
    <source>
        <tissue evidence="11">Rhizome</tissue>
    </source>
</reference>
<evidence type="ECO:0000256" key="5">
    <source>
        <dbReference type="ARBA" id="ARBA00023163"/>
    </source>
</evidence>
<dbReference type="InterPro" id="IPR036955">
    <property type="entry name" value="AP2/ERF_dom_sf"/>
</dbReference>
<gene>
    <name evidence="11" type="ORF">ZIOFF_067216</name>
</gene>
<evidence type="ECO:0000256" key="6">
    <source>
        <dbReference type="ARBA" id="ARBA00023242"/>
    </source>
</evidence>
<dbReference type="SMART" id="SM00380">
    <property type="entry name" value="AP2"/>
    <property type="match status" value="2"/>
</dbReference>
<keyword evidence="12" id="KW-1185">Reference proteome</keyword>
<dbReference type="Gene3D" id="3.30.730.10">
    <property type="entry name" value="AP2/ERF domain"/>
    <property type="match status" value="2"/>
</dbReference>
<dbReference type="SUPFAM" id="SSF54171">
    <property type="entry name" value="DNA-binding domain"/>
    <property type="match status" value="2"/>
</dbReference>
<evidence type="ECO:0000256" key="3">
    <source>
        <dbReference type="ARBA" id="ARBA00023015"/>
    </source>
</evidence>
<keyword evidence="2" id="KW-0677">Repeat</keyword>
<comment type="subcellular location">
    <subcellularLocation>
        <location evidence="1">Nucleus</location>
    </subcellularLocation>
</comment>
<dbReference type="Pfam" id="PF00847">
    <property type="entry name" value="AP2"/>
    <property type="match status" value="1"/>
</dbReference>
<feature type="region of interest" description="Disordered" evidence="8">
    <location>
        <begin position="213"/>
        <end position="263"/>
    </location>
</feature>
<dbReference type="InterPro" id="IPR001471">
    <property type="entry name" value="AP2/ERF_dom"/>
</dbReference>
<dbReference type="GO" id="GO:0003700">
    <property type="term" value="F:DNA-binding transcription factor activity"/>
    <property type="evidence" value="ECO:0007669"/>
    <property type="project" value="InterPro"/>
</dbReference>
<dbReference type="Proteomes" id="UP000734854">
    <property type="component" value="Unassembled WGS sequence"/>
</dbReference>
<proteinExistence type="inferred from homology"/>
<keyword evidence="6" id="KW-0539">Nucleus</keyword>
<evidence type="ECO:0000313" key="12">
    <source>
        <dbReference type="Proteomes" id="UP000734854"/>
    </source>
</evidence>
<feature type="domain" description="AP2/ERF" evidence="10">
    <location>
        <begin position="28"/>
        <end position="104"/>
    </location>
</feature>
<evidence type="ECO:0000256" key="7">
    <source>
        <dbReference type="ARBA" id="ARBA00037973"/>
    </source>
</evidence>
<dbReference type="InterPro" id="IPR016177">
    <property type="entry name" value="DNA-bd_dom_sf"/>
</dbReference>
<comment type="caution">
    <text evidence="11">The sequence shown here is derived from an EMBL/GenBank/DDBJ whole genome shotgun (WGS) entry which is preliminary data.</text>
</comment>
<feature type="domain" description="AP2/ERF" evidence="10">
    <location>
        <begin position="140"/>
        <end position="198"/>
    </location>
</feature>
<dbReference type="GO" id="GO:0005634">
    <property type="term" value="C:nucleus"/>
    <property type="evidence" value="ECO:0007669"/>
    <property type="project" value="UniProtKB-SubCell"/>
</dbReference>
<evidence type="ECO:0000256" key="1">
    <source>
        <dbReference type="ARBA" id="ARBA00004123"/>
    </source>
</evidence>
<dbReference type="PROSITE" id="PS51032">
    <property type="entry name" value="AP2_ERF"/>
    <property type="match status" value="2"/>
</dbReference>
<feature type="chain" id="PRO_5035291648" description="AP2/ERF domain-containing protein" evidence="9">
    <location>
        <begin position="20"/>
        <end position="350"/>
    </location>
</feature>
<evidence type="ECO:0000256" key="4">
    <source>
        <dbReference type="ARBA" id="ARBA00023125"/>
    </source>
</evidence>
<sequence length="350" mass="39035">MNNHLLLCFFFSAFSSVYKLDLFNDTSLRWGRARRRKQRIAASLLMASRLREPGKLASQGSLLLGAALFTVESPGAYDNEEAAARAYDLAALKYWGHDTVLNFDISLYSEELEKMEGQSKAEYIGSLRRKSTGFSRGVSKFRGVARHHHNGRWEARIGHVFGNKYLYLGTYATEEEAAVAYDIAAIKHRGLNAVTNFDLGRYAGVHRPRISGGSVGTNNADHLDSLPNDTQGGFVQNSNNSQQLSSSSSSEDNPQFPPPSPHLAELSPSDIDLLLKPAEFEMGESLWLPTLVSDYNGVPSQCSFVEEVETYFDCQHLIGNHDDGDDSMFYADYMNSFMSPTFDWELDLQP</sequence>